<evidence type="ECO:0000256" key="6">
    <source>
        <dbReference type="ARBA" id="ARBA00023136"/>
    </source>
</evidence>
<feature type="transmembrane region" description="Helical" evidence="7">
    <location>
        <begin position="12"/>
        <end position="29"/>
    </location>
</feature>
<dbReference type="EMBL" id="JAGGMS010000001">
    <property type="protein sequence ID" value="MBP2183771.1"/>
    <property type="molecule type" value="Genomic_DNA"/>
</dbReference>
<dbReference type="InterPro" id="IPR020846">
    <property type="entry name" value="MFS_dom"/>
</dbReference>
<comment type="subcellular location">
    <subcellularLocation>
        <location evidence="1">Cell membrane</location>
        <topology evidence="1">Multi-pass membrane protein</topology>
    </subcellularLocation>
</comment>
<dbReference type="Gene3D" id="1.20.1250.20">
    <property type="entry name" value="MFS general substrate transporter like domains"/>
    <property type="match status" value="1"/>
</dbReference>
<evidence type="ECO:0000256" key="5">
    <source>
        <dbReference type="ARBA" id="ARBA00022989"/>
    </source>
</evidence>
<evidence type="ECO:0000313" key="10">
    <source>
        <dbReference type="Proteomes" id="UP000741013"/>
    </source>
</evidence>
<feature type="domain" description="Major facilitator superfamily (MFS) profile" evidence="8">
    <location>
        <begin position="11"/>
        <end position="161"/>
    </location>
</feature>
<dbReference type="InterPro" id="IPR011701">
    <property type="entry name" value="MFS"/>
</dbReference>
<dbReference type="Pfam" id="PF07690">
    <property type="entry name" value="MFS_1"/>
    <property type="match status" value="1"/>
</dbReference>
<keyword evidence="3" id="KW-1003">Cell membrane</keyword>
<dbReference type="PROSITE" id="PS00216">
    <property type="entry name" value="SUGAR_TRANSPORT_1"/>
    <property type="match status" value="1"/>
</dbReference>
<keyword evidence="5 7" id="KW-1133">Transmembrane helix</keyword>
<evidence type="ECO:0000259" key="8">
    <source>
        <dbReference type="PROSITE" id="PS50850"/>
    </source>
</evidence>
<keyword evidence="2" id="KW-0813">Transport</keyword>
<keyword evidence="10" id="KW-1185">Reference proteome</keyword>
<gene>
    <name evidence="9" type="ORF">JOM49_005297</name>
</gene>
<dbReference type="PROSITE" id="PS50850">
    <property type="entry name" value="MFS"/>
    <property type="match status" value="1"/>
</dbReference>
<organism evidence="9 10">
    <name type="scientific">Amycolatopsis magusensis</name>
    <dbReference type="NCBI Taxonomy" id="882444"/>
    <lineage>
        <taxon>Bacteria</taxon>
        <taxon>Bacillati</taxon>
        <taxon>Actinomycetota</taxon>
        <taxon>Actinomycetes</taxon>
        <taxon>Pseudonocardiales</taxon>
        <taxon>Pseudonocardiaceae</taxon>
        <taxon>Amycolatopsis</taxon>
    </lineage>
</organism>
<feature type="transmembrane region" description="Helical" evidence="7">
    <location>
        <begin position="49"/>
        <end position="70"/>
    </location>
</feature>
<feature type="transmembrane region" description="Helical" evidence="7">
    <location>
        <begin position="82"/>
        <end position="104"/>
    </location>
</feature>
<evidence type="ECO:0000256" key="1">
    <source>
        <dbReference type="ARBA" id="ARBA00004651"/>
    </source>
</evidence>
<dbReference type="RefSeq" id="WP_308158875.1">
    <property type="nucleotide sequence ID" value="NZ_JAGGMS010000001.1"/>
</dbReference>
<dbReference type="InterPro" id="IPR050171">
    <property type="entry name" value="MFS_Transporters"/>
</dbReference>
<dbReference type="PANTHER" id="PTHR23517">
    <property type="entry name" value="RESISTANCE PROTEIN MDTM, PUTATIVE-RELATED-RELATED"/>
    <property type="match status" value="1"/>
</dbReference>
<keyword evidence="4 7" id="KW-0812">Transmembrane</keyword>
<evidence type="ECO:0000256" key="2">
    <source>
        <dbReference type="ARBA" id="ARBA00022448"/>
    </source>
</evidence>
<name>A0ABS4PWF9_9PSEU</name>
<reference evidence="9 10" key="1">
    <citation type="submission" date="2021-03" db="EMBL/GenBank/DDBJ databases">
        <title>Sequencing the genomes of 1000 actinobacteria strains.</title>
        <authorList>
            <person name="Klenk H.-P."/>
        </authorList>
    </citation>
    <scope>NUCLEOTIDE SEQUENCE [LARGE SCALE GENOMIC DNA]</scope>
    <source>
        <strain evidence="9 10">DSM 45510</strain>
    </source>
</reference>
<evidence type="ECO:0000256" key="3">
    <source>
        <dbReference type="ARBA" id="ARBA00022475"/>
    </source>
</evidence>
<proteinExistence type="predicted"/>
<dbReference type="Proteomes" id="UP000741013">
    <property type="component" value="Unassembled WGS sequence"/>
</dbReference>
<keyword evidence="6 7" id="KW-0472">Membrane</keyword>
<dbReference type="InterPro" id="IPR005829">
    <property type="entry name" value="Sugar_transporter_CS"/>
</dbReference>
<accession>A0ABS4PWF9</accession>
<evidence type="ECO:0000256" key="4">
    <source>
        <dbReference type="ARBA" id="ARBA00022692"/>
    </source>
</evidence>
<evidence type="ECO:0000313" key="9">
    <source>
        <dbReference type="EMBL" id="MBP2183771.1"/>
    </source>
</evidence>
<evidence type="ECO:0000256" key="7">
    <source>
        <dbReference type="SAM" id="Phobius"/>
    </source>
</evidence>
<sequence length="161" mass="17107">MSAPVLGLRENAAQLTLLVAINALVGGMVGQQQTVLPLLAESTFALTGYTYIFTYVAAFGITQAIANYFAGTFSDHYGRKPVLIAGWLFAIPVPIMLIVAPNWAWVVGANVLLDINQGLTWSTTVVMKIDLVDPDRRGLAMGLNEAAGYGPWPSAPCSPAP</sequence>
<protein>
    <submittedName>
        <fullName evidence="9">MFS family permease</fullName>
    </submittedName>
</protein>
<dbReference type="InterPro" id="IPR036259">
    <property type="entry name" value="MFS_trans_sf"/>
</dbReference>
<dbReference type="PANTHER" id="PTHR23517:SF3">
    <property type="entry name" value="INTEGRAL MEMBRANE TRANSPORT PROTEIN"/>
    <property type="match status" value="1"/>
</dbReference>
<dbReference type="SUPFAM" id="SSF103473">
    <property type="entry name" value="MFS general substrate transporter"/>
    <property type="match status" value="1"/>
</dbReference>
<comment type="caution">
    <text evidence="9">The sequence shown here is derived from an EMBL/GenBank/DDBJ whole genome shotgun (WGS) entry which is preliminary data.</text>
</comment>